<dbReference type="AlphaFoldDB" id="A0A1L8D035"/>
<evidence type="ECO:0008006" key="3">
    <source>
        <dbReference type="Google" id="ProtNLM"/>
    </source>
</evidence>
<dbReference type="OrthoDB" id="2029026at2"/>
<dbReference type="InterPro" id="IPR029063">
    <property type="entry name" value="SAM-dependent_MTases_sf"/>
</dbReference>
<dbReference type="Gene3D" id="3.40.50.150">
    <property type="entry name" value="Vaccinia Virus protein VP39"/>
    <property type="match status" value="1"/>
</dbReference>
<keyword evidence="2" id="KW-1185">Reference proteome</keyword>
<reference evidence="2" key="1">
    <citation type="submission" date="2016-12" db="EMBL/GenBank/DDBJ databases">
        <title>Draft Genome Sequences od Carboxydothermus pertinax and islandicus, Hydrogenogenic Carboxydotrophic Bacteria.</title>
        <authorList>
            <person name="Fukuyama Y."/>
            <person name="Ohmae K."/>
            <person name="Yoneda Y."/>
            <person name="Yoshida T."/>
            <person name="Sako Y."/>
        </authorList>
    </citation>
    <scope>NUCLEOTIDE SEQUENCE [LARGE SCALE GENOMIC DNA]</scope>
    <source>
        <strain evidence="2">SET</strain>
    </source>
</reference>
<accession>A0A1L8D035</accession>
<dbReference type="EMBL" id="BDJL01000009">
    <property type="protein sequence ID" value="GAV24556.1"/>
    <property type="molecule type" value="Genomic_DNA"/>
</dbReference>
<name>A0A1L8D035_9THEO</name>
<gene>
    <name evidence="1" type="ORF">ciss_04890</name>
</gene>
<comment type="caution">
    <text evidence="1">The sequence shown here is derived from an EMBL/GenBank/DDBJ whole genome shotgun (WGS) entry which is preliminary data.</text>
</comment>
<dbReference type="SUPFAM" id="SSF53335">
    <property type="entry name" value="S-adenosyl-L-methionine-dependent methyltransferases"/>
    <property type="match status" value="1"/>
</dbReference>
<proteinExistence type="predicted"/>
<organism evidence="1 2">
    <name type="scientific">Carboxydothermus islandicus</name>
    <dbReference type="NCBI Taxonomy" id="661089"/>
    <lineage>
        <taxon>Bacteria</taxon>
        <taxon>Bacillati</taxon>
        <taxon>Bacillota</taxon>
        <taxon>Clostridia</taxon>
        <taxon>Thermoanaerobacterales</taxon>
        <taxon>Thermoanaerobacteraceae</taxon>
        <taxon>Carboxydothermus</taxon>
    </lineage>
</organism>
<dbReference type="Proteomes" id="UP000187338">
    <property type="component" value="Unassembled WGS sequence"/>
</dbReference>
<evidence type="ECO:0000313" key="1">
    <source>
        <dbReference type="EMBL" id="GAV24556.1"/>
    </source>
</evidence>
<sequence length="263" mass="30695">MFYKKLQEIANEDTRNFFNEYAPHREKLMTEILKAKSSGRAIILGAGNCNDIDLNELSKNFDQIFLLDIDVMAMELGLQRQKPLHPEKIKILEFDLTGILANIQLVIRDTSLDTLLNALKAVNDNPKLPEGFEQNFDLVVSAGVITQIIYPLKAADFMAGFYSIHDLLEFLRDRLFRQHLKLISRLLKDDGRAIFTVDHPLNDYPPEEAVKWPRLYIRRTSRLYDQLIEESPLEDFVPPTYWHWEIPGNHFLVECHILKRKNF</sequence>
<evidence type="ECO:0000313" key="2">
    <source>
        <dbReference type="Proteomes" id="UP000187338"/>
    </source>
</evidence>
<dbReference type="RefSeq" id="WP_075864757.1">
    <property type="nucleotide sequence ID" value="NZ_BDJL01000009.1"/>
</dbReference>
<protein>
    <recommendedName>
        <fullName evidence="3">Class I SAM-dependent methyltransferase</fullName>
    </recommendedName>
</protein>
<dbReference type="STRING" id="661089.ciss_04890"/>